<protein>
    <submittedName>
        <fullName evidence="2">Maleylpyruvate isomerase</fullName>
    </submittedName>
</protein>
<dbReference type="GO" id="GO:0016853">
    <property type="term" value="F:isomerase activity"/>
    <property type="evidence" value="ECO:0007669"/>
    <property type="project" value="UniProtKB-KW"/>
</dbReference>
<evidence type="ECO:0000313" key="2">
    <source>
        <dbReference type="EMBL" id="NNM44569.1"/>
    </source>
</evidence>
<dbReference type="Pfam" id="PF11716">
    <property type="entry name" value="MDMPI_N"/>
    <property type="match status" value="1"/>
</dbReference>
<keyword evidence="2" id="KW-0413">Isomerase</keyword>
<name>A0A849HBZ2_9MICO</name>
<keyword evidence="2" id="KW-0670">Pyruvate</keyword>
<dbReference type="SUPFAM" id="SSF109854">
    <property type="entry name" value="DinB/YfiT-like putative metalloenzymes"/>
    <property type="match status" value="1"/>
</dbReference>
<dbReference type="RefSeq" id="WP_171241709.1">
    <property type="nucleotide sequence ID" value="NZ_JABEPQ010000001.1"/>
</dbReference>
<organism evidence="2 3">
    <name type="scientific">Knoellia koreensis</name>
    <dbReference type="NCBI Taxonomy" id="2730921"/>
    <lineage>
        <taxon>Bacteria</taxon>
        <taxon>Bacillati</taxon>
        <taxon>Actinomycetota</taxon>
        <taxon>Actinomycetes</taxon>
        <taxon>Micrococcales</taxon>
        <taxon>Intrasporangiaceae</taxon>
        <taxon>Knoellia</taxon>
    </lineage>
</organism>
<accession>A0A849HBZ2</accession>
<dbReference type="InterPro" id="IPR034660">
    <property type="entry name" value="DinB/YfiT-like"/>
</dbReference>
<comment type="caution">
    <text evidence="2">The sequence shown here is derived from an EMBL/GenBank/DDBJ whole genome shotgun (WGS) entry which is preliminary data.</text>
</comment>
<dbReference type="Proteomes" id="UP000588586">
    <property type="component" value="Unassembled WGS sequence"/>
</dbReference>
<proteinExistence type="predicted"/>
<dbReference type="Gene3D" id="1.20.120.450">
    <property type="entry name" value="dinb family like domain"/>
    <property type="match status" value="1"/>
</dbReference>
<evidence type="ECO:0000313" key="3">
    <source>
        <dbReference type="Proteomes" id="UP000588586"/>
    </source>
</evidence>
<sequence length="220" mass="23960">MPLTVELETVRDTARDSVNRFVEATVALSEYDLLGASRCHGWSRLDVVVHVVGGWAEMLGGLVSRADRPTTVDAASYWAVFTEQYGDDDPVATLMSQRRRASAYLRPSSALEQLRDVAAMVDRGVHNLTEGHYLWQDCVFTAGDFLTIWVVEDVIHQLDLDSPVAPPAPGLALARQTIEAIVGEPLPADWSDTEAVLVGTGRVPGDGLPERVRELLPALG</sequence>
<dbReference type="InterPro" id="IPR024344">
    <property type="entry name" value="MDMPI_metal-binding"/>
</dbReference>
<dbReference type="GO" id="GO:0046872">
    <property type="term" value="F:metal ion binding"/>
    <property type="evidence" value="ECO:0007669"/>
    <property type="project" value="InterPro"/>
</dbReference>
<reference evidence="2 3" key="1">
    <citation type="submission" date="2020-04" db="EMBL/GenBank/DDBJ databases">
        <title>Knoellia sp. isolate from air conditioner.</title>
        <authorList>
            <person name="Chea S."/>
            <person name="Kim D.-U."/>
        </authorList>
    </citation>
    <scope>NUCLEOTIDE SEQUENCE [LARGE SCALE GENOMIC DNA]</scope>
    <source>
        <strain evidence="2 3">DB2414S</strain>
    </source>
</reference>
<feature type="domain" description="Mycothiol-dependent maleylpyruvate isomerase metal-binding" evidence="1">
    <location>
        <begin position="15"/>
        <end position="160"/>
    </location>
</feature>
<dbReference type="EMBL" id="JABEPQ010000001">
    <property type="protein sequence ID" value="NNM44569.1"/>
    <property type="molecule type" value="Genomic_DNA"/>
</dbReference>
<dbReference type="AlphaFoldDB" id="A0A849HBZ2"/>
<keyword evidence="3" id="KW-1185">Reference proteome</keyword>
<evidence type="ECO:0000259" key="1">
    <source>
        <dbReference type="Pfam" id="PF11716"/>
    </source>
</evidence>
<gene>
    <name evidence="2" type="ORF">HJG52_00915</name>
</gene>